<name>A0A5B1CI46_9BACT</name>
<organism evidence="2 3">
    <name type="scientific">Rubripirellula obstinata</name>
    <dbReference type="NCBI Taxonomy" id="406547"/>
    <lineage>
        <taxon>Bacteria</taxon>
        <taxon>Pseudomonadati</taxon>
        <taxon>Planctomycetota</taxon>
        <taxon>Planctomycetia</taxon>
        <taxon>Pirellulales</taxon>
        <taxon>Pirellulaceae</taxon>
        <taxon>Rubripirellula</taxon>
    </lineage>
</organism>
<accession>A0A5B1CI46</accession>
<dbReference type="Proteomes" id="UP000322699">
    <property type="component" value="Unassembled WGS sequence"/>
</dbReference>
<feature type="compositionally biased region" description="Low complexity" evidence="1">
    <location>
        <begin position="18"/>
        <end position="54"/>
    </location>
</feature>
<dbReference type="OrthoDB" id="282063at2"/>
<dbReference type="EMBL" id="VRLW01000001">
    <property type="protein sequence ID" value="KAA1260818.1"/>
    <property type="molecule type" value="Genomic_DNA"/>
</dbReference>
<protein>
    <submittedName>
        <fullName evidence="2">Uncharacterized protein</fullName>
    </submittedName>
</protein>
<comment type="caution">
    <text evidence="2">The sequence shown here is derived from an EMBL/GenBank/DDBJ whole genome shotgun (WGS) entry which is preliminary data.</text>
</comment>
<dbReference type="RefSeq" id="WP_149752843.1">
    <property type="nucleotide sequence ID" value="NZ_LWSK01000144.1"/>
</dbReference>
<evidence type="ECO:0000313" key="2">
    <source>
        <dbReference type="EMBL" id="KAA1260818.1"/>
    </source>
</evidence>
<dbReference type="AlphaFoldDB" id="A0A5B1CI46"/>
<reference evidence="2 3" key="1">
    <citation type="submission" date="2019-08" db="EMBL/GenBank/DDBJ databases">
        <title>Deep-cultivation of Planctomycetes and their phenomic and genomic characterization uncovers novel biology.</title>
        <authorList>
            <person name="Wiegand S."/>
            <person name="Jogler M."/>
            <person name="Boedeker C."/>
            <person name="Pinto D."/>
            <person name="Vollmers J."/>
            <person name="Rivas-Marin E."/>
            <person name="Kohn T."/>
            <person name="Peeters S.H."/>
            <person name="Heuer A."/>
            <person name="Rast P."/>
            <person name="Oberbeckmann S."/>
            <person name="Bunk B."/>
            <person name="Jeske O."/>
            <person name="Meyerdierks A."/>
            <person name="Storesund J.E."/>
            <person name="Kallscheuer N."/>
            <person name="Luecker S."/>
            <person name="Lage O.M."/>
            <person name="Pohl T."/>
            <person name="Merkel B.J."/>
            <person name="Hornburger P."/>
            <person name="Mueller R.-W."/>
            <person name="Bruemmer F."/>
            <person name="Labrenz M."/>
            <person name="Spormann A.M."/>
            <person name="Op Den Camp H."/>
            <person name="Overmann J."/>
            <person name="Amann R."/>
            <person name="Jetten M.S.M."/>
            <person name="Mascher T."/>
            <person name="Medema M.H."/>
            <person name="Devos D.P."/>
            <person name="Kaster A.-K."/>
            <person name="Ovreas L."/>
            <person name="Rohde M."/>
            <person name="Galperin M.Y."/>
            <person name="Jogler C."/>
        </authorList>
    </citation>
    <scope>NUCLEOTIDE SEQUENCE [LARGE SCALE GENOMIC DNA]</scope>
    <source>
        <strain evidence="2 3">LF1</strain>
    </source>
</reference>
<evidence type="ECO:0000256" key="1">
    <source>
        <dbReference type="SAM" id="MobiDB-lite"/>
    </source>
</evidence>
<evidence type="ECO:0000313" key="3">
    <source>
        <dbReference type="Proteomes" id="UP000322699"/>
    </source>
</evidence>
<feature type="region of interest" description="Disordered" evidence="1">
    <location>
        <begin position="13"/>
        <end position="61"/>
    </location>
</feature>
<proteinExistence type="predicted"/>
<sequence>MALLKLWNSLLGRSSTESPQADQSPQSAQDAGPAKASSPKPATNSAAKNSAAKKPTAKKSAQRLSLFGNASPHAALMKQLRGFTAESVLEISVGDGSRAVEVISLLNQNQAKKSGEEAEATKIRYAVIDQFEMGGGEHTLMQFHQTLRGAGIRPQVFPEVIDRGLTRVAHTIGSIDLILFSADAGSGSPGDSWATPEIKTLLSRVTHDHSLILFQKDDVWEKLALSELGSEPVYRRAA</sequence>
<gene>
    <name evidence="2" type="ORF">LF1_33600</name>
</gene>
<keyword evidence="3" id="KW-1185">Reference proteome</keyword>